<evidence type="ECO:0000313" key="3">
    <source>
        <dbReference type="EMBL" id="BBL02811.1"/>
    </source>
</evidence>
<dbReference type="Gene3D" id="3.20.20.80">
    <property type="entry name" value="Glycosidases"/>
    <property type="match status" value="1"/>
</dbReference>
<dbReference type="OrthoDB" id="1002232at2"/>
<dbReference type="InterPro" id="IPR013728">
    <property type="entry name" value="BT_3987-like_N"/>
</dbReference>
<reference evidence="4" key="1">
    <citation type="submission" date="2019-06" db="EMBL/GenBank/DDBJ databases">
        <title>Alistipes onderdonkii subsp. vulgaris subsp. nov., Alistipes dispar sp. nov. and Alistipes communis sp. nov., isolated from human faeces, and creation of Alistipes onderdonkii subsp. onderdonkii subsp. nov.</title>
        <authorList>
            <person name="Sakamoto M."/>
            <person name="Ikeyama N."/>
            <person name="Ogata Y."/>
            <person name="Suda W."/>
            <person name="Iino T."/>
            <person name="Hattori M."/>
            <person name="Ohkuma M."/>
        </authorList>
    </citation>
    <scope>NUCLEOTIDE SEQUENCE [LARGE SCALE GENOMIC DNA]</scope>
    <source>
        <strain evidence="4">5CBH24</strain>
    </source>
</reference>
<dbReference type="Proteomes" id="UP000318946">
    <property type="component" value="Chromosome"/>
</dbReference>
<dbReference type="RefSeq" id="WP_141411857.1">
    <property type="nucleotide sequence ID" value="NZ_AP019735.1"/>
</dbReference>
<feature type="chain" id="PRO_5021269068" description="BT-3987-like N-terminal domain-containing protein" evidence="1">
    <location>
        <begin position="24"/>
        <end position="497"/>
    </location>
</feature>
<dbReference type="PROSITE" id="PS51257">
    <property type="entry name" value="PROKAR_LIPOPROTEIN"/>
    <property type="match status" value="1"/>
</dbReference>
<evidence type="ECO:0000313" key="4">
    <source>
        <dbReference type="Proteomes" id="UP000318946"/>
    </source>
</evidence>
<accession>A0A4Y1WNX0</accession>
<dbReference type="AlphaFoldDB" id="A0A4Y1WNX0"/>
<dbReference type="EMBL" id="AP019735">
    <property type="protein sequence ID" value="BBL02811.1"/>
    <property type="molecule type" value="Genomic_DNA"/>
</dbReference>
<sequence length="497" mass="55282">MDRRNNLIKWCGGLLAAGALALAACTDEEFVRTGGTQPDEEGMKGISADIYRPEKTDNRFLVSEAEGRDILRVRLSQTARQDATLTLAADAEKVESYNTQNGTDFVAFPTENVSFAYEKTIAAGVKESADLTVAIQRGAAEKGRYLLPVTVEVAGLGDEVSTQTYYYVVLILEPAQEGVLDPWDFKVVSYVNTETMQPIIATKFSIDYINQFTGDERRDITCVDIVCLRPAKIGRKYGSATLELGEDLQYVLDNREQYVVPVQKLGRKVLICINGGFRNLSDAEIGELVYRIKYTTDKYELDGVNFLEMDAAYREDEPALDAASYSKLIKATKEALGTEKLVTVACDAESTADLAEARNGIEAGRYIDYAWCGIIDQLEDPYNDAESVLRPIAGLEQSKWGSLTLDIHDTAWHANERDAFCAEISPHYWQHPESYNVFAIWDAVPSRSGIEQGVGDGFEVLFSYILSDIECIYDGRFYLTNMSPDLSGSYGKFAKDW</sequence>
<feature type="signal peptide" evidence="1">
    <location>
        <begin position="1"/>
        <end position="23"/>
    </location>
</feature>
<gene>
    <name evidence="3" type="ORF">A5CBH24_01240</name>
</gene>
<proteinExistence type="predicted"/>
<organism evidence="3 4">
    <name type="scientific">Alistipes communis</name>
    <dbReference type="NCBI Taxonomy" id="2585118"/>
    <lineage>
        <taxon>Bacteria</taxon>
        <taxon>Pseudomonadati</taxon>
        <taxon>Bacteroidota</taxon>
        <taxon>Bacteroidia</taxon>
        <taxon>Bacteroidales</taxon>
        <taxon>Rikenellaceae</taxon>
        <taxon>Alistipes</taxon>
    </lineage>
</organism>
<dbReference type="GeneID" id="78340845"/>
<feature type="domain" description="BT-3987-like N-terminal" evidence="2">
    <location>
        <begin position="71"/>
        <end position="153"/>
    </location>
</feature>
<dbReference type="SUPFAM" id="SSF51445">
    <property type="entry name" value="(Trans)glycosidases"/>
    <property type="match status" value="1"/>
</dbReference>
<name>A0A4Y1WNX0_9BACT</name>
<dbReference type="Pfam" id="PF08522">
    <property type="entry name" value="BT_3987-like_N"/>
    <property type="match status" value="1"/>
</dbReference>
<dbReference type="InterPro" id="IPR017853">
    <property type="entry name" value="GH"/>
</dbReference>
<dbReference type="Gene3D" id="2.60.40.1740">
    <property type="entry name" value="hypothetical protein (bacova_03559)"/>
    <property type="match status" value="1"/>
</dbReference>
<protein>
    <recommendedName>
        <fullName evidence="2">BT-3987-like N-terminal domain-containing protein</fullName>
    </recommendedName>
</protein>
<evidence type="ECO:0000256" key="1">
    <source>
        <dbReference type="SAM" id="SignalP"/>
    </source>
</evidence>
<keyword evidence="1" id="KW-0732">Signal</keyword>
<keyword evidence="4" id="KW-1185">Reference proteome</keyword>
<dbReference type="KEGG" id="acou:A5CBH24_01240"/>
<evidence type="ECO:0000259" key="2">
    <source>
        <dbReference type="Pfam" id="PF08522"/>
    </source>
</evidence>